<feature type="disulfide bond" evidence="16">
    <location>
        <begin position="869"/>
        <end position="887"/>
    </location>
</feature>
<feature type="disulfide bond" evidence="16">
    <location>
        <begin position="3404"/>
        <end position="3419"/>
    </location>
</feature>
<comment type="caution">
    <text evidence="15">Lacks conserved residue(s) required for the propagation of feature annotation.</text>
</comment>
<feature type="disulfide bond" evidence="16">
    <location>
        <begin position="3754"/>
        <end position="3769"/>
    </location>
</feature>
<dbReference type="SUPFAM" id="SSF57196">
    <property type="entry name" value="EGF/Laminin"/>
    <property type="match status" value="7"/>
</dbReference>
<feature type="repeat" description="LDL-receptor class B" evidence="17">
    <location>
        <begin position="2336"/>
        <end position="2380"/>
    </location>
</feature>
<keyword evidence="8" id="KW-0677">Repeat</keyword>
<feature type="disulfide bond" evidence="16">
    <location>
        <begin position="3598"/>
        <end position="3616"/>
    </location>
</feature>
<dbReference type="Pfam" id="PF14670">
    <property type="entry name" value="FXa_inhibition"/>
    <property type="match status" value="1"/>
</dbReference>
<feature type="domain" description="EGF-like" evidence="20">
    <location>
        <begin position="4309"/>
        <end position="4350"/>
    </location>
</feature>
<feature type="disulfide bond" evidence="15">
    <location>
        <begin position="4558"/>
        <end position="4567"/>
    </location>
</feature>
<evidence type="ECO:0000259" key="20">
    <source>
        <dbReference type="PROSITE" id="PS50026"/>
    </source>
</evidence>
<feature type="disulfide bond" evidence="16">
    <location>
        <begin position="965"/>
        <end position="980"/>
    </location>
</feature>
<feature type="disulfide bond" evidence="15">
    <location>
        <begin position="4412"/>
        <end position="4421"/>
    </location>
</feature>
<evidence type="ECO:0000256" key="10">
    <source>
        <dbReference type="ARBA" id="ARBA00022989"/>
    </source>
</evidence>
<dbReference type="Proteomes" id="UP001372834">
    <property type="component" value="Unassembled WGS sequence"/>
</dbReference>
<dbReference type="PROSITE" id="PS00022">
    <property type="entry name" value="EGF_1"/>
    <property type="match status" value="5"/>
</dbReference>
<feature type="repeat" description="LDL-receptor class B" evidence="17">
    <location>
        <begin position="1960"/>
        <end position="2002"/>
    </location>
</feature>
<evidence type="ECO:0000256" key="15">
    <source>
        <dbReference type="PROSITE-ProRule" id="PRU00076"/>
    </source>
</evidence>
<feature type="disulfide bond" evidence="16">
    <location>
        <begin position="2874"/>
        <end position="2892"/>
    </location>
</feature>
<keyword evidence="3" id="KW-1003">Cell membrane</keyword>
<feature type="disulfide bond" evidence="16">
    <location>
        <begin position="2677"/>
        <end position="2692"/>
    </location>
</feature>
<dbReference type="Pfam" id="PF00058">
    <property type="entry name" value="Ldl_recept_b"/>
    <property type="match status" value="7"/>
</dbReference>
<feature type="domain" description="EGF-like" evidence="20">
    <location>
        <begin position="4352"/>
        <end position="4388"/>
    </location>
</feature>
<keyword evidence="14" id="KW-0325">Glycoprotein</keyword>
<feature type="repeat" description="LDL-receptor class B" evidence="17">
    <location>
        <begin position="3162"/>
        <end position="3205"/>
    </location>
</feature>
<evidence type="ECO:0000313" key="22">
    <source>
        <dbReference type="Proteomes" id="UP001372834"/>
    </source>
</evidence>
<feature type="disulfide bond" evidence="16">
    <location>
        <begin position="3469"/>
        <end position="3481"/>
    </location>
</feature>
<keyword evidence="11 19" id="KW-0472">Membrane</keyword>
<evidence type="ECO:0000256" key="11">
    <source>
        <dbReference type="ARBA" id="ARBA00023136"/>
    </source>
</evidence>
<dbReference type="SMART" id="SM00135">
    <property type="entry name" value="LY"/>
    <property type="match status" value="35"/>
</dbReference>
<feature type="disulfide bond" evidence="15">
    <location>
        <begin position="4340"/>
        <end position="4349"/>
    </location>
</feature>
<dbReference type="SUPFAM" id="SSF57424">
    <property type="entry name" value="LDL receptor-like module"/>
    <property type="match status" value="26"/>
</dbReference>
<dbReference type="PROSITE" id="PS00010">
    <property type="entry name" value="ASX_HYDROXYL"/>
    <property type="match status" value="2"/>
</dbReference>
<dbReference type="FunFam" id="2.120.10.30:FF:000132">
    <property type="entry name" value="Uncharacterized protein"/>
    <property type="match status" value="1"/>
</dbReference>
<feature type="repeat" description="LDL-receptor class B" evidence="17">
    <location>
        <begin position="1353"/>
        <end position="1401"/>
    </location>
</feature>
<keyword evidence="4 15" id="KW-0245">EGF-like domain</keyword>
<feature type="repeat" description="LDL-receptor class B" evidence="17">
    <location>
        <begin position="3074"/>
        <end position="3118"/>
    </location>
</feature>
<evidence type="ECO:0000256" key="4">
    <source>
        <dbReference type="ARBA" id="ARBA00022536"/>
    </source>
</evidence>
<dbReference type="GO" id="GO:0043235">
    <property type="term" value="C:receptor complex"/>
    <property type="evidence" value="ECO:0007669"/>
    <property type="project" value="TreeGrafter"/>
</dbReference>
<keyword evidence="13" id="KW-0675">Receptor</keyword>
<gene>
    <name evidence="21" type="ORF">RUM43_014723</name>
</gene>
<feature type="disulfide bond" evidence="16">
    <location>
        <begin position="953"/>
        <end position="971"/>
    </location>
</feature>
<feature type="disulfide bond" evidence="16">
    <location>
        <begin position="2575"/>
        <end position="2593"/>
    </location>
</feature>
<feature type="disulfide bond" evidence="16">
    <location>
        <begin position="3509"/>
        <end position="3521"/>
    </location>
</feature>
<keyword evidence="10 19" id="KW-1133">Transmembrane helix</keyword>
<evidence type="ECO:0000256" key="16">
    <source>
        <dbReference type="PROSITE-ProRule" id="PRU00124"/>
    </source>
</evidence>
<feature type="disulfide bond" evidence="16">
    <location>
        <begin position="3516"/>
        <end position="3534"/>
    </location>
</feature>
<dbReference type="FunFam" id="4.10.400.10:FF:000013">
    <property type="entry name" value="Prolow-density lipoprotein receptor-related protein 1"/>
    <property type="match status" value="1"/>
</dbReference>
<dbReference type="PROSITE" id="PS01209">
    <property type="entry name" value="LDLRA_1"/>
    <property type="match status" value="13"/>
</dbReference>
<feature type="disulfide bond" evidence="16">
    <location>
        <begin position="3700"/>
        <end position="3718"/>
    </location>
</feature>
<dbReference type="FunFam" id="4.10.400.10:FF:000065">
    <property type="entry name" value="Transmembrane protease serine 7"/>
    <property type="match status" value="1"/>
</dbReference>
<dbReference type="InterPro" id="IPR000742">
    <property type="entry name" value="EGF"/>
</dbReference>
<feature type="disulfide bond" evidence="16">
    <location>
        <begin position="3559"/>
        <end position="3577"/>
    </location>
</feature>
<dbReference type="InterPro" id="IPR011042">
    <property type="entry name" value="6-blade_b-propeller_TolB-like"/>
</dbReference>
<dbReference type="PANTHER" id="PTHR22722:SF5">
    <property type="entry name" value="LOW-DENSITY LIPOPROTEIN RECEPTOR-RELATED PROTEIN 1B"/>
    <property type="match status" value="1"/>
</dbReference>
<feature type="repeat" description="LDL-receptor class B" evidence="17">
    <location>
        <begin position="1264"/>
        <end position="1309"/>
    </location>
</feature>
<feature type="disulfide bond" evidence="16">
    <location>
        <begin position="3693"/>
        <end position="3705"/>
    </location>
</feature>
<feature type="disulfide bond" evidence="16">
    <location>
        <begin position="2835"/>
        <end position="2853"/>
    </location>
</feature>
<dbReference type="InterPro" id="IPR049883">
    <property type="entry name" value="NOTCH1_EGF-like"/>
</dbReference>
<feature type="disulfide bond" evidence="16">
    <location>
        <begin position="3385"/>
        <end position="3397"/>
    </location>
</feature>
<feature type="disulfide bond" evidence="16">
    <location>
        <begin position="2712"/>
        <end position="2730"/>
    </location>
</feature>
<dbReference type="PROSITE" id="PS01186">
    <property type="entry name" value="EGF_2"/>
    <property type="match status" value="3"/>
</dbReference>
<dbReference type="FunFam" id="4.10.400.10:FF:000034">
    <property type="entry name" value="Low-density lipoprotein receptor-related protein 2"/>
    <property type="match status" value="1"/>
</dbReference>
<dbReference type="FunFam" id="4.10.400.10:FF:000001">
    <property type="entry name" value="Low-density lipoprotein receptor-related protein 1"/>
    <property type="match status" value="1"/>
</dbReference>
<evidence type="ECO:0000256" key="2">
    <source>
        <dbReference type="ARBA" id="ARBA00009939"/>
    </source>
</evidence>
<dbReference type="InterPro" id="IPR018097">
    <property type="entry name" value="EGF_Ca-bd_CS"/>
</dbReference>
<feature type="repeat" description="LDL-receptor class B" evidence="17">
    <location>
        <begin position="2050"/>
        <end position="2092"/>
    </location>
</feature>
<evidence type="ECO:0000256" key="1">
    <source>
        <dbReference type="ARBA" id="ARBA00004251"/>
    </source>
</evidence>
<feature type="disulfide bond" evidence="16">
    <location>
        <begin position="3659"/>
        <end position="3677"/>
    </location>
</feature>
<comment type="caution">
    <text evidence="21">The sequence shown here is derived from an EMBL/GenBank/DDBJ whole genome shotgun (WGS) entry which is preliminary data.</text>
</comment>
<feature type="disulfide bond" evidence="16">
    <location>
        <begin position="3610"/>
        <end position="3625"/>
    </location>
</feature>
<dbReference type="InterPro" id="IPR000033">
    <property type="entry name" value="LDLR_classB_rpt"/>
</dbReference>
<feature type="transmembrane region" description="Helical" evidence="19">
    <location>
        <begin position="4587"/>
        <end position="4613"/>
    </location>
</feature>
<dbReference type="Pfam" id="PF00057">
    <property type="entry name" value="Ldl_recept_a"/>
    <property type="match status" value="25"/>
</dbReference>
<keyword evidence="7" id="KW-0732">Signal</keyword>
<dbReference type="SMART" id="SM00181">
    <property type="entry name" value="EGF"/>
    <property type="match status" value="28"/>
</dbReference>
<evidence type="ECO:0000256" key="17">
    <source>
        <dbReference type="PROSITE-ProRule" id="PRU00461"/>
    </source>
</evidence>
<dbReference type="FunFam" id="4.10.400.10:FF:000007">
    <property type="entry name" value="Low density lipoprotein receptor-related protein 1"/>
    <property type="match status" value="1"/>
</dbReference>
<feature type="disulfide bond" evidence="16">
    <location>
        <begin position="2750"/>
        <end position="2768"/>
    </location>
</feature>
<feature type="disulfide bond" evidence="16">
    <location>
        <begin position="1005"/>
        <end position="1020"/>
    </location>
</feature>
<feature type="disulfide bond" evidence="15">
    <location>
        <begin position="141"/>
        <end position="151"/>
    </location>
</feature>
<dbReference type="InterPro" id="IPR009030">
    <property type="entry name" value="Growth_fac_rcpt_cys_sf"/>
</dbReference>
<feature type="disulfide bond" evidence="16">
    <location>
        <begin position="2867"/>
        <end position="2879"/>
    </location>
</feature>
<feature type="disulfide bond" evidence="16">
    <location>
        <begin position="2705"/>
        <end position="2717"/>
    </location>
</feature>
<feature type="compositionally biased region" description="Basic and acidic residues" evidence="18">
    <location>
        <begin position="3830"/>
        <end position="3852"/>
    </location>
</feature>
<dbReference type="GO" id="GO:0005886">
    <property type="term" value="C:plasma membrane"/>
    <property type="evidence" value="ECO:0007669"/>
    <property type="project" value="UniProtKB-SubCell"/>
</dbReference>
<feature type="disulfide bond" evidence="16">
    <location>
        <begin position="3476"/>
        <end position="3494"/>
    </location>
</feature>
<dbReference type="PANTHER" id="PTHR22722">
    <property type="entry name" value="LOW-DENSITY LIPOPROTEIN RECEPTOR-RELATED PROTEIN 2-RELATED"/>
    <property type="match status" value="1"/>
</dbReference>
<dbReference type="Pfam" id="PF07645">
    <property type="entry name" value="EGF_CA"/>
    <property type="match status" value="3"/>
</dbReference>
<evidence type="ECO:0000256" key="3">
    <source>
        <dbReference type="ARBA" id="ARBA00022475"/>
    </source>
</evidence>
<feature type="disulfide bond" evidence="16">
    <location>
        <begin position="2743"/>
        <end position="2755"/>
    </location>
</feature>
<organism evidence="21 22">
    <name type="scientific">Polyplax serrata</name>
    <name type="common">Common mouse louse</name>
    <dbReference type="NCBI Taxonomy" id="468196"/>
    <lineage>
        <taxon>Eukaryota</taxon>
        <taxon>Metazoa</taxon>
        <taxon>Ecdysozoa</taxon>
        <taxon>Arthropoda</taxon>
        <taxon>Hexapoda</taxon>
        <taxon>Insecta</taxon>
        <taxon>Pterygota</taxon>
        <taxon>Neoptera</taxon>
        <taxon>Paraneoptera</taxon>
        <taxon>Psocodea</taxon>
        <taxon>Troctomorpha</taxon>
        <taxon>Phthiraptera</taxon>
        <taxon>Anoplura</taxon>
        <taxon>Polyplacidae</taxon>
        <taxon>Polyplax</taxon>
    </lineage>
</organism>
<feature type="domain" description="EGF-like" evidence="20">
    <location>
        <begin position="4456"/>
        <end position="4491"/>
    </location>
</feature>
<feature type="disulfide bond" evidence="16">
    <location>
        <begin position="3571"/>
        <end position="3586"/>
    </location>
</feature>
<dbReference type="PRINTS" id="PR00261">
    <property type="entry name" value="LDLRECEPTOR"/>
</dbReference>
<feature type="disulfide bond" evidence="15">
    <location>
        <begin position="4519"/>
        <end position="4528"/>
    </location>
</feature>
<keyword evidence="5" id="KW-0254">Endocytosis</keyword>
<evidence type="ECO:0000256" key="13">
    <source>
        <dbReference type="ARBA" id="ARBA00023170"/>
    </source>
</evidence>
<dbReference type="PROSITE" id="PS01187">
    <property type="entry name" value="EGF_CA"/>
    <property type="match status" value="2"/>
</dbReference>
<dbReference type="InterPro" id="IPR051221">
    <property type="entry name" value="LDLR-related"/>
</dbReference>
<feature type="domain" description="EGF-like" evidence="20">
    <location>
        <begin position="4493"/>
        <end position="4529"/>
    </location>
</feature>
<keyword evidence="6 19" id="KW-0812">Transmembrane</keyword>
<dbReference type="InterPro" id="IPR002172">
    <property type="entry name" value="LDrepeatLR_classA_rpt"/>
</dbReference>
<comment type="similarity">
    <text evidence="2">Belongs to the LDLR family.</text>
</comment>
<dbReference type="SMART" id="SM00179">
    <property type="entry name" value="EGF_CA"/>
    <property type="match status" value="9"/>
</dbReference>
<feature type="disulfide bond" evidence="16">
    <location>
        <begin position="3652"/>
        <end position="3664"/>
    </location>
</feature>
<comment type="subcellular location">
    <subcellularLocation>
        <location evidence="1">Cell membrane</location>
        <topology evidence="1">Single-pass type I membrane protein</topology>
    </subcellularLocation>
</comment>
<feature type="domain" description="EGF-like" evidence="20">
    <location>
        <begin position="4389"/>
        <end position="4422"/>
    </location>
</feature>
<feature type="disulfide bond" evidence="15">
    <location>
        <begin position="4460"/>
        <end position="4470"/>
    </location>
</feature>
<feature type="domain" description="EGF-like" evidence="20">
    <location>
        <begin position="4530"/>
        <end position="4568"/>
    </location>
</feature>
<evidence type="ECO:0000256" key="19">
    <source>
        <dbReference type="SAM" id="Phobius"/>
    </source>
</evidence>
<dbReference type="PROSITE" id="PS50026">
    <property type="entry name" value="EGF_3"/>
    <property type="match status" value="7"/>
</dbReference>
<feature type="disulfide bond" evidence="16">
    <location>
        <begin position="2724"/>
        <end position="2739"/>
    </location>
</feature>
<feature type="repeat" description="LDL-receptor class B" evidence="17">
    <location>
        <begin position="316"/>
        <end position="360"/>
    </location>
</feature>
<feature type="repeat" description="LDL-receptor class B" evidence="17">
    <location>
        <begin position="1585"/>
        <end position="1627"/>
    </location>
</feature>
<feature type="disulfide bond" evidence="16">
    <location>
        <begin position="2625"/>
        <end position="2640"/>
    </location>
</feature>
<evidence type="ECO:0000256" key="12">
    <source>
        <dbReference type="ARBA" id="ARBA00023157"/>
    </source>
</evidence>
<dbReference type="FunFam" id="2.120.10.30:FF:000241">
    <property type="entry name" value="Low-density lipoprotein receptor-related protein 6"/>
    <property type="match status" value="5"/>
</dbReference>
<evidence type="ECO:0000256" key="5">
    <source>
        <dbReference type="ARBA" id="ARBA00022583"/>
    </source>
</evidence>
<dbReference type="SUPFAM" id="SSF63825">
    <property type="entry name" value="YWTD domain"/>
    <property type="match status" value="8"/>
</dbReference>
<evidence type="ECO:0000256" key="6">
    <source>
        <dbReference type="ARBA" id="ARBA00022692"/>
    </source>
</evidence>
<feature type="disulfide bond" evidence="15">
    <location>
        <begin position="4481"/>
        <end position="4490"/>
    </location>
</feature>
<feature type="disulfide bond" evidence="16">
    <location>
        <begin position="2918"/>
        <end position="2936"/>
    </location>
</feature>
<evidence type="ECO:0000256" key="8">
    <source>
        <dbReference type="ARBA" id="ARBA00022737"/>
    </source>
</evidence>
<dbReference type="SUPFAM" id="SSF57184">
    <property type="entry name" value="Growth factor receptor domain"/>
    <property type="match status" value="3"/>
</dbReference>
<evidence type="ECO:0000256" key="9">
    <source>
        <dbReference type="ARBA" id="ARBA00022837"/>
    </source>
</evidence>
<feature type="repeat" description="LDL-receptor class B" evidence="17">
    <location>
        <begin position="632"/>
        <end position="679"/>
    </location>
</feature>
<feature type="repeat" description="LDL-receptor class B" evidence="17">
    <location>
        <begin position="588"/>
        <end position="631"/>
    </location>
</feature>
<feature type="disulfide bond" evidence="16">
    <location>
        <begin position="946"/>
        <end position="958"/>
    </location>
</feature>
<feature type="disulfide bond" evidence="16">
    <location>
        <begin position="862"/>
        <end position="874"/>
    </location>
</feature>
<feature type="disulfide bond" evidence="15">
    <location>
        <begin position="4534"/>
        <end position="4544"/>
    </location>
</feature>
<dbReference type="CDD" id="cd00112">
    <property type="entry name" value="LDLa"/>
    <property type="match status" value="22"/>
</dbReference>
<feature type="repeat" description="LDL-receptor class B" evidence="17">
    <location>
        <begin position="4085"/>
        <end position="4129"/>
    </location>
</feature>
<reference evidence="21 22" key="1">
    <citation type="submission" date="2023-10" db="EMBL/GenBank/DDBJ databases">
        <title>Genomes of two closely related lineages of the louse Polyplax serrata with different host specificities.</title>
        <authorList>
            <person name="Martinu J."/>
            <person name="Tarabai H."/>
            <person name="Stefka J."/>
            <person name="Hypsa V."/>
        </authorList>
    </citation>
    <scope>NUCLEOTIDE SEQUENCE [LARGE SCALE GENOMIC DNA]</scope>
    <source>
        <strain evidence="21">HR10_N</strain>
    </source>
</reference>
<feature type="disulfide bond" evidence="16">
    <location>
        <begin position="2568"/>
        <end position="2580"/>
    </location>
</feature>
<keyword evidence="9" id="KW-0106">Calcium</keyword>
<evidence type="ECO:0000256" key="7">
    <source>
        <dbReference type="ARBA" id="ARBA00022729"/>
    </source>
</evidence>
<dbReference type="Gene3D" id="4.10.400.10">
    <property type="entry name" value="Low-density Lipoprotein Receptor"/>
    <property type="match status" value="28"/>
</dbReference>
<dbReference type="InterPro" id="IPR001881">
    <property type="entry name" value="EGF-like_Ca-bd_dom"/>
</dbReference>
<dbReference type="FunFam" id="4.10.400.10:FF:000005">
    <property type="entry name" value="low-density lipoprotein receptor-related protein 1B"/>
    <property type="match status" value="1"/>
</dbReference>
<feature type="disulfide bond" evidence="16">
    <location>
        <begin position="2828"/>
        <end position="2840"/>
    </location>
</feature>
<feature type="disulfide bond" evidence="16">
    <location>
        <begin position="3392"/>
        <end position="3410"/>
    </location>
</feature>
<sequence>MGPENVWMCLEPMEETTSIKNFIIDHPAITPYIWPEVKNPLAGVKLGYQLIDFSNGDLPKCPEHKFTCPVNSRCIEFSQLCDGSNDCGDYADEGSFCLSKAVACARANCEHGCTMSPTGPQCYCTKGLKFINNSCVDLDECETDGSCDQICQNTQGSFSCSCISGYKKDGTRCLAQNVPTDEPPSILYSSSSDIGLIYLNGSVVSKQTTVAVQALALDYNHRNKTICYIRRNATNPGFRCSRLDNFEESWEFPNALMFPLHSKTHLALDWMTGNWYFLDDSREMIFLCNSTLRSCTIICDNDLGKPKGIALDPTKGYMFFTRWSNNLAMLERALLDGTERTVLVDDKIVYPYEVAVDFPAQQIYWVDTHLDVIERIDYTGKNRKIVRKGYPVQNLFGITVFENNLFVTSWRNFSIIRLNKFNSDDYETIGNFSRPFSIHVVHRQKQPTVDHPCMVNNGGCQHICVPSYRKGTAVAQCLCQTGYHQSKGRCLMKPPSTFVVYGQARPPMIKGIAETYSPKLSKYFTEVMIPILNVTRPNSIDFDVKKEYIYFSDTHTIERQYINGSKREVILSKDLMHVEAVAYDYLGNNIYWTDEGTSLIKVVSVSNTTFVKTVVSGNLSQPKSLAIDFKRRQLYWTDWTPMIHTFGKIERAWLNGDHRETLVSDNVVWPSGLTFDFSRDILYWCDTFLEVIEQINLDKSGRRKVFPELKTDHPYGLAYHNNFLYWTEFQRGTVNRLSLSTNMSMDVLSTEKYTLFEIKVFDMDSQNETSACSLRNGKCDEICFSLPNDIQCSCSDGYSLNEGKCVIDMYPTKQVVPTCKETEFMCLVGHRCLNRKFVCDGEKDCSDGSDEDPHGVCANRTCNVDEFRCDGSRCIQNLWVCDGDTDCRDGTDELPSKCKNQTCDPSQFTCEVTGRCIPHAWTCDSDYDCGEGDKSDEHANCKLSECLENEFVCGDVHCVPIDYVCDGDNDCRDASDEKSCGELCDSRSEIYCAADAVCLPITKKCNDVVDCPDESDEAKCENTLDKSKSNSRPPGAYVIPCTENEFRCTNNIECIRKEFVCDGRPDCLDGSDEKNCTEIKNCTALGTCVIAPAPPSLECEVPSRLCDNGTKCVKVLQLCDNKTDCADGSDEGLRCDEQLCSVTSSCSHYCQNTPEGFTCYCPKGLHLQPDSFTCLESHPCNSWGVCSQHCIPLRNRHKCKCEDDYQLQSDGFTCKSKDSAIPQVIFSNRHELRGVDLHTLSVKALISSLKSAVALDFYHTETTNMIYWTDVVDDKIYRGTLLGESLSNIEVVVQTGLATAEGLAVDWIGGNLYWVESNLDQIEVSKLNGSFRKTLIAGDMDSPRAIALDPRDGYLFWSDWDANAPRIERCSMSGTHRKRVLRVDQITDGAWPNGLTLDYVLRRIYWIDARSDSIHTTTYDGLSHKEVIRGHETLTHPFSIAVFENYVYWTDWRTNSVIRANKWNGSGLYVIQKTLTQPFDVQILHPSRQPRDKNKPSPCEKNNGNCSHLCLISINGTYTCDCPHVMRLSSDNKTCVVVNERIVLFSRSNEIRGVDLTSAYYHTIPTINVPHAITPAAIDFDAANKRIYWADVQMNEVKTSNLIGGPAETIIDSGVEHPNGLAIDWISGNLFVTSSGAGENHISVCNLKGEYISVASILNILDSVVNGSDLFQVRSLSLNPFKGALYWSAIKNDLHVIEQSRMDGEDRKVLVSQRDQPSLHSPQSLIYDVPTDRLYWVNVESSSIQYYDFTVNSVVSLVIRGNAARPTSVVPYYGFIYYSDQQDQAIHKANMTTGENDTILRNNTGNILSIRIYDPKLQTGTNACSNDKEPCQHLCLPISKTKRVCKCATGYFVDPNNPTKCKGIEEFIIYSINWEVKGLSLTPGDNYTKVLGPLSRVSMATNLGFLYDKELLFWGDSDQGKITRIKRDGTNREIVIERYETMENTGSDFVTGLAIDWIAENIYWTDPKLNVIEVSRLNGSNRYVIVSDGISKPGGIAVDPVVGKLFWAVNGKEPRIECSALDGSNRMVLVNDTSGSINTINDITLDYETKHVYWCDSALNQIERVKYDGTERTLLLNHSLDNPQAFTVYNKHLYWIDTTHLRGSIKFAPLSNLSDYTVLLNGVGDSLKDIEVFSKAKQTGVNPCKYNNGGCAELCLFNGTHPVCQCAHGQVAKGGKTCEDYNSFIMYSRVVGIDSIHISDKDNLNAPFPSIQNKELIRNAIGLSYDYKRSLLFYSDIQRGSINAVFFNGTNHTVLVDRQGSVEGLSYESYGQTLYWTCNNEATISRMNLSNVITHIMRQSSNNTKSPMIDLSNVETVVNLEKEDKPRGIVTDSCNSRIFWTNWNYQTPSIQRSFLNGFMVESIIKTNIRMPNAITLDFIAMKLYWSDARLDKIERCETDGTNRIVLSNTSPQHPFDMAVHGNYLFWTDWVLHAVVRANKLTGEDVYWLRKDIPRPMGIVAVHDDTAKCHNNPCLVTNGGCEDECRLDAMGSVICVCFPGRQVQANNPHRCIEIPPGIHKNDTCDETGKHFRCSSHGSCIPFELTCDGIKHCEDGSDEFITYCAVPRECNEGFFKCRNNRCIPKANVCDFVNDCGDNSDEFENCNCTGPNHFRCANGQCISSSLRCDMDADCRDWSDEKDCPPHECPDVVLWDSSPTNSGIWIPCNHTTACILNSWICDGQNDCWDNSDEENCSKPVIQPMGTKECAENHFKCGDGKCINTMWRCDGDNDCDDGSDEQNCTYFCRKDQFMCAKGECIPLTWQCDSTPDCSDQSDETTDCHNRTCPPSYFRCNTTGRCIPWGWVCDSEEDCTDGSDEDADQGCLPTKYDCGLHMFECLNHKCIDEYMYCDGDDDCGDGSDEQTSCLPRCSPHHFKCKTGICINKDLVCNGINDCIDNSDEEIEECANTTFVCDPATHFQCNNKICVEESLLCNGENDCGDFSDELKCNVNECHQNPPPCSHICIDKKVGYECKCKTGFKVNDNDTSLCADVNECELPQKPCSQFCRNTLGSFICSCDTGYALRADMRSCKVNSSVEPKLIFTNLHYIREVDFNGQVVLLANNLTNAVALDYDWLEHCIYWSDVTVQGSSIKRFCPTNSSYQVLHSTSLQNPDGLAVDWVGRNLYWCDKVSDTIEVSKLDGRYRRVLINTNLMEPRAITLNPAEGSMYWTDWGDKPYIGKANMDGTNFRYLVNESLGWPNALTISYETNELFYGDARQDYIAMCDLEGNHRRIILSRNINPEAKLHHIFAMTVFEDYIYWTDWELKTVERCNKYSGTDCKTMVKLVHRPMDVHIYHPFRQPPLKNNPCENNGNCSTLCLLTANNKHVCQCPENFVLGPDKTSCIANCTSSHFVCNSTYQCIPFWWRCDTQEDCADGSDEPDHCPEFTCLPGQFQCNNSLCIRPSEICDGEVDCSDGSDEKDCNQYTCMNTQIKCKGNATVQDRCISNAKRCNGVVDCPIHGEDEVDCPNKTCSDQQFTCDNGKCIPVVWVCDDDDDCQDNSDEGDHCKERTCSPDNFKCSNGRCIPLSWKCDGDPDCPNGEDESAACANPKHHSCQPSYFKCANYRCIPGRWRCDYDNDCGDNSDEVNCTMRACSESEFRCGNGKCIRGLHRCDGEYNCDDLSDEMNCSGTCPTGSFCPPYNSCNTSDANCTVSCAPGQFLCRNKQCIESMWKCDGDADCTDGSDEDPEMCAKLPCEIGRHRCSKNICVGREALCDGRNDCGDNSDENREFCLDEGLCPPDQFKCDSGDCVSLKVRCDGFNNCGDNSDEANCQFYLSKRCAIDNKNCTDFNRKKNPCGYGACSQLCAEKKNSFSCHCGKGYKQIFEEGENVKIPDGVKDKSKNSKPTNSDKKDISASKSGQKGGDVSRSCTAIGSEASVIVVRESDVTVLSPYKSRGSEKQYSYGKSNFKIQSVDILHNDSQTFVFFTDYTKKLIMRMVMTKDDLDSQRLKRETEQYEMFGSQSQGRKTTFKVIDDLYSGGKNILPELTVDSVDVENLVYKKQANTKEKKLLRVKRGYENPKSIIEELHDPRSIAVDWVAGRLYYIDKVPTEKSAVIMVATLQGRKKTAIIKSNLIEPFDIALHPKYAYLYFTDCNQKLPKIERSFMDGTGRKQLVTKNIVCPSGISIDYPASRLYFVDTKLRTLESTDLNGENRIVVKAFSRDSHRPYKLEIFEDFAYISLYQHENVLRINKFGRGEMKSIIQGTRNRIADIVIVQENKQDKDLRNPCQINSCHDSSLCVLASHNLKTGVIKSCLCPDGLQKSILPNSTVVCKISAPEKKCDLFCHEGKCEMTSTGPRCKCNPFYEGTFCQKFRCSQYCKNGGRCIDLGDTMGSPKGFICQCGPEYTGERCETKIEVCADRCLNGGHCVKLALGIAHCQCPPGFTGYRCENCIALHCENNGICVKTNGVEECSCPREYVGRTCSRSVCENFCARGNCTIISGEPVCSCPSGYAGKKCDRDACQGYCLNGGTCRVESRGVTCNCPPDRTGPRCDTYISTCSNSLCKNGGTCYSNEGRRFCRCTLGWGGPTCQEWLTCDHFCFNGGTCKQSDDPTIARVCACTDDYTGIRCEKPVRGARNLTNSDDKSPNVITVGILIAVTVLLLLLLVITGAYFVVVRLRRGAAFSHVRMTENVEISNPMYLRGEDLDETEDHTDPSGNLRNANNFANPVYESLYSGGEENKTLLSELHGDPLPLDNDSV</sequence>
<evidence type="ECO:0000313" key="21">
    <source>
        <dbReference type="EMBL" id="KAK6617121.1"/>
    </source>
</evidence>
<protein>
    <recommendedName>
        <fullName evidence="20">EGF-like domain-containing protein</fullName>
    </recommendedName>
</protein>
<feature type="disulfide bond" evidence="15">
    <location>
        <begin position="4378"/>
        <end position="4387"/>
    </location>
</feature>
<dbReference type="GO" id="GO:0006897">
    <property type="term" value="P:endocytosis"/>
    <property type="evidence" value="ECO:0007669"/>
    <property type="project" value="UniProtKB-KW"/>
</dbReference>
<feature type="repeat" description="LDL-receptor class B" evidence="17">
    <location>
        <begin position="2381"/>
        <end position="2423"/>
    </location>
</feature>
<feature type="disulfide bond" evidence="16">
    <location>
        <begin position="3735"/>
        <end position="3747"/>
    </location>
</feature>
<keyword evidence="12 15" id="KW-1015">Disulfide bond</keyword>
<dbReference type="SMART" id="SM00192">
    <property type="entry name" value="LDLa"/>
    <property type="match status" value="28"/>
</dbReference>
<dbReference type="PROSITE" id="PS50068">
    <property type="entry name" value="LDLRA_2"/>
    <property type="match status" value="28"/>
</dbReference>
<feature type="disulfide bond" evidence="16">
    <location>
        <begin position="2930"/>
        <end position="2945"/>
    </location>
</feature>
<accession>A0AAN8NPH9</accession>
<feature type="disulfide bond" evidence="16">
    <location>
        <begin position="1061"/>
        <end position="1076"/>
    </location>
</feature>
<dbReference type="FunFam" id="2.10.25.10:FF:000009">
    <property type="entry name" value="Low-density lipoprotein receptor isoform 1"/>
    <property type="match status" value="1"/>
</dbReference>
<dbReference type="FunFam" id="2.120.10.30:FF:000035">
    <property type="entry name" value="Low-density lipoprotein receptor-related protein 2"/>
    <property type="match status" value="1"/>
</dbReference>
<feature type="region of interest" description="Disordered" evidence="18">
    <location>
        <begin position="3830"/>
        <end position="3866"/>
    </location>
</feature>
<feature type="repeat" description="LDL-receptor class B" evidence="17">
    <location>
        <begin position="361"/>
        <end position="404"/>
    </location>
</feature>
<dbReference type="InterPro" id="IPR036055">
    <property type="entry name" value="LDL_receptor-like_sf"/>
</dbReference>
<dbReference type="EMBL" id="JAWJWE010000045">
    <property type="protein sequence ID" value="KAK6617121.1"/>
    <property type="molecule type" value="Genomic_DNA"/>
</dbReference>
<feature type="disulfide bond" evidence="16">
    <location>
        <begin position="3742"/>
        <end position="3760"/>
    </location>
</feature>
<feature type="disulfide bond" evidence="15">
    <location>
        <begin position="4356"/>
        <end position="4366"/>
    </location>
</feature>
<feature type="repeat" description="LDL-receptor class B" evidence="17">
    <location>
        <begin position="3119"/>
        <end position="3161"/>
    </location>
</feature>
<dbReference type="Gene3D" id="2.120.10.30">
    <property type="entry name" value="TolB, C-terminal domain"/>
    <property type="match status" value="8"/>
</dbReference>
<feature type="disulfide bond" evidence="16">
    <location>
        <begin position="2613"/>
        <end position="2631"/>
    </location>
</feature>
<name>A0AAN8NPH9_POLSC</name>
<evidence type="ECO:0000256" key="18">
    <source>
        <dbReference type="SAM" id="MobiDB-lite"/>
    </source>
</evidence>
<evidence type="ECO:0000256" key="14">
    <source>
        <dbReference type="ARBA" id="ARBA00023180"/>
    </source>
</evidence>
<feature type="repeat" description="LDL-receptor class B" evidence="17">
    <location>
        <begin position="2003"/>
        <end position="2049"/>
    </location>
</feature>
<feature type="disulfide bond" evidence="16">
    <location>
        <begin position="3552"/>
        <end position="3564"/>
    </location>
</feature>
<feature type="disulfide bond" evidence="16">
    <location>
        <begin position="3591"/>
        <end position="3603"/>
    </location>
</feature>
<feature type="disulfide bond" evidence="15">
    <location>
        <begin position="4313"/>
        <end position="4323"/>
    </location>
</feature>
<feature type="domain" description="EGF-like" evidence="20">
    <location>
        <begin position="137"/>
        <end position="174"/>
    </location>
</feature>
<dbReference type="GO" id="GO:0005509">
    <property type="term" value="F:calcium ion binding"/>
    <property type="evidence" value="ECO:0007669"/>
    <property type="project" value="InterPro"/>
</dbReference>
<proteinExistence type="inferred from homology"/>
<dbReference type="InterPro" id="IPR000152">
    <property type="entry name" value="EGF-type_Asp/Asn_hydroxyl_site"/>
</dbReference>
<feature type="repeat" description="LDL-receptor class B" evidence="17">
    <location>
        <begin position="1402"/>
        <end position="1446"/>
    </location>
</feature>
<dbReference type="Gene3D" id="2.10.25.10">
    <property type="entry name" value="Laminin"/>
    <property type="match status" value="11"/>
</dbReference>
<feature type="repeat" description="LDL-receptor class B" evidence="17">
    <location>
        <begin position="1310"/>
        <end position="1352"/>
    </location>
</feature>
<dbReference type="InterPro" id="IPR023415">
    <property type="entry name" value="LDLR_class-A_CS"/>
</dbReference>
<dbReference type="PROSITE" id="PS51120">
    <property type="entry name" value="LDLRB"/>
    <property type="match status" value="18"/>
</dbReference>